<dbReference type="KEGG" id="fcr:HYN56_11855"/>
<dbReference type="Pfam" id="PF13585">
    <property type="entry name" value="CHU_C"/>
    <property type="match status" value="1"/>
</dbReference>
<accession>A0A2S1YLD9</accession>
<dbReference type="NCBIfam" id="TIGR04131">
    <property type="entry name" value="Bac_Flav_CTERM"/>
    <property type="match status" value="1"/>
</dbReference>
<evidence type="ECO:0000256" key="1">
    <source>
        <dbReference type="SAM" id="SignalP"/>
    </source>
</evidence>
<dbReference type="EMBL" id="CP029255">
    <property type="protein sequence ID" value="AWK04884.1"/>
    <property type="molecule type" value="Genomic_DNA"/>
</dbReference>
<protein>
    <recommendedName>
        <fullName evidence="4">Ig-like domain-containing protein</fullName>
    </recommendedName>
</protein>
<proteinExistence type="predicted"/>
<dbReference type="OrthoDB" id="1652165at2"/>
<evidence type="ECO:0000313" key="3">
    <source>
        <dbReference type="Proteomes" id="UP000245250"/>
    </source>
</evidence>
<organism evidence="2 3">
    <name type="scientific">Flavobacterium crocinum</name>
    <dbReference type="NCBI Taxonomy" id="2183896"/>
    <lineage>
        <taxon>Bacteria</taxon>
        <taxon>Pseudomonadati</taxon>
        <taxon>Bacteroidota</taxon>
        <taxon>Flavobacteriia</taxon>
        <taxon>Flavobacteriales</taxon>
        <taxon>Flavobacteriaceae</taxon>
        <taxon>Flavobacterium</taxon>
    </lineage>
</organism>
<dbReference type="Proteomes" id="UP000245250">
    <property type="component" value="Chromosome"/>
</dbReference>
<dbReference type="InterPro" id="IPR013783">
    <property type="entry name" value="Ig-like_fold"/>
</dbReference>
<feature type="chain" id="PRO_5015466394" description="Ig-like domain-containing protein" evidence="1">
    <location>
        <begin position="19"/>
        <end position="1125"/>
    </location>
</feature>
<reference evidence="2 3" key="1">
    <citation type="submission" date="2018-05" db="EMBL/GenBank/DDBJ databases">
        <title>Genome sequencing of Flavobacterium sp. HYN0056.</title>
        <authorList>
            <person name="Yi H."/>
            <person name="Baek C."/>
        </authorList>
    </citation>
    <scope>NUCLEOTIDE SEQUENCE [LARGE SCALE GENOMIC DNA]</scope>
    <source>
        <strain evidence="2 3">HYN0056</strain>
    </source>
</reference>
<dbReference type="AlphaFoldDB" id="A0A2S1YLD9"/>
<gene>
    <name evidence="2" type="ORF">HYN56_11855</name>
</gene>
<keyword evidence="1" id="KW-0732">Signal</keyword>
<dbReference type="Gene3D" id="2.60.40.10">
    <property type="entry name" value="Immunoglobulins"/>
    <property type="match status" value="1"/>
</dbReference>
<feature type="signal peptide" evidence="1">
    <location>
        <begin position="1"/>
        <end position="18"/>
    </location>
</feature>
<dbReference type="InterPro" id="IPR026341">
    <property type="entry name" value="T9SS_type_B"/>
</dbReference>
<dbReference type="InterPro" id="IPR036278">
    <property type="entry name" value="Sialidase_sf"/>
</dbReference>
<evidence type="ECO:0008006" key="4">
    <source>
        <dbReference type="Google" id="ProtNLM"/>
    </source>
</evidence>
<dbReference type="SUPFAM" id="SSF50939">
    <property type="entry name" value="Sialidases"/>
    <property type="match status" value="1"/>
</dbReference>
<keyword evidence="3" id="KW-1185">Reference proteome</keyword>
<name>A0A2S1YLD9_9FLAO</name>
<evidence type="ECO:0000313" key="2">
    <source>
        <dbReference type="EMBL" id="AWK04884.1"/>
    </source>
</evidence>
<sequence length="1125" mass="124136">MKKVFLISFILISFLSFGQENCNNGIDDDGDGKIDLNDEDCKCSVSPQTSLINNHDFELKNDCPSTFAQFYKVENWFLPSTATSDYINSCGFIPASATDAGVYPFPARNGNGVAGILISQDYKEFIAACTNTTLKGGTKYQVNFDIAASTSGRDAFNNLPLGQVCNSGKLNGGKVDITIYGRANCNKTIPVNSNKFPPDWIILGKATYLPSKKWGQLTIEFTPPFDMNSIMLGAPKELSDSYVNEYDYQLCYPYFYIDNVLLNKSSDLGLSITSTGSFCENNLVLNAQIDASLGSGYTYQWYKDGIAIVGETNSTLSIAFASANIGNYQVKITNATSCKISPLYNVSEIIDVPEYSIDQSACFPGITTLTITTPADEYSFDGGITYSSNPTKSGLTASFNPISISIKKNGCYSNLRNVILTYPPLETITTLPKVTIKQPTCDQNNGSLTVTTPALEYSFDDGVTWGTNPVLENLPPDPHHDYKIRIKTKLGCISNAYYAVIYPFLLPMPTVTQTNASCGIGGTISVTSSPSYQYSIDNGINWSTDPVFKNLKANSYGVIIKNEKGCISQQKVVYIGTDYTKKPEVTSTQPTCGILGSITITTSASQYSFDDGMSWTNNNTMNNLKSGWYTVKVKDDAGCISLSESVFIRSYILETELNYTFENANCYNNGSIKITTNAKEYSIDNGETWCSNPLFSNLPAGDYFIKVRSMVNCESIAKYVPLRDISTSTPDYTIKNAGCNSFGSITITTPADYYSFNNGLTWSENNTISNLSGILNFTLLVRNGTSCFSQPGSITFNSTILTNPTVNHHHVSICDELNNNLETVNLSSYACHLINNYSNYTFHYFVSQSDAEDLVLTNEINNFTNYEVSNNTTIFAAVISPENCYSVAEIKFSLLKPPTFNLIPDSVILCENETVLVDAGNTFDSYLWSTGATTSSIVINEPGNYSLTATSKYGDQICTSTKNFNVILSNRATILKIVTQDFTENNNIIEVDVSGKGLYEYSLDGISYQNDPVFQNLSSGIYTVYVRDKNNCGTITGEVFLLMYPKFFTPNGDGFNDTWNVDLSSLEPEMEISIFDRYGQLIKKLNHSNSWDGTFNGQNLPADDYWFIVKRQNGKEFKSHFSLKR</sequence>